<dbReference type="EMBL" id="RZNY01000006">
    <property type="protein sequence ID" value="RUT47036.1"/>
    <property type="molecule type" value="Genomic_DNA"/>
</dbReference>
<sequence>MTFSTILPLWNSTQDRFHSMVKKLPEQDLTLQLGPSSIGNMLRHNAEVEYMFANWFFGQPIPEDIEIRTSRGAANTEVAQENLQELVQFLEKSNSHLIQAMEALPEEEWSQQKDCPIGASTPLEAVGRLMYHAGIHAGQISLIQKCSVKQESL</sequence>
<evidence type="ECO:0000313" key="3">
    <source>
        <dbReference type="Proteomes" id="UP000279446"/>
    </source>
</evidence>
<evidence type="ECO:0000313" key="2">
    <source>
        <dbReference type="EMBL" id="RUT47036.1"/>
    </source>
</evidence>
<accession>A0A433YAZ1</accession>
<dbReference type="Pfam" id="PF12867">
    <property type="entry name" value="DinB_2"/>
    <property type="match status" value="1"/>
</dbReference>
<dbReference type="InterPro" id="IPR034660">
    <property type="entry name" value="DinB/YfiT-like"/>
</dbReference>
<comment type="caution">
    <text evidence="2">The sequence shown here is derived from an EMBL/GenBank/DDBJ whole genome shotgun (WGS) entry which is preliminary data.</text>
</comment>
<organism evidence="2 3">
    <name type="scientific">Paenibacillus anaericanus</name>
    <dbReference type="NCBI Taxonomy" id="170367"/>
    <lineage>
        <taxon>Bacteria</taxon>
        <taxon>Bacillati</taxon>
        <taxon>Bacillota</taxon>
        <taxon>Bacilli</taxon>
        <taxon>Bacillales</taxon>
        <taxon>Paenibacillaceae</taxon>
        <taxon>Paenibacillus</taxon>
    </lineage>
</organism>
<dbReference type="InterPro" id="IPR024775">
    <property type="entry name" value="DinB-like"/>
</dbReference>
<dbReference type="SUPFAM" id="SSF109854">
    <property type="entry name" value="DinB/YfiT-like putative metalloenzymes"/>
    <property type="match status" value="1"/>
</dbReference>
<feature type="domain" description="DinB-like" evidence="1">
    <location>
        <begin position="12"/>
        <end position="140"/>
    </location>
</feature>
<dbReference type="OrthoDB" id="824606at2"/>
<dbReference type="Gene3D" id="1.20.120.450">
    <property type="entry name" value="dinb family like domain"/>
    <property type="match status" value="1"/>
</dbReference>
<name>A0A433YAZ1_9BACL</name>
<protein>
    <submittedName>
        <fullName evidence="2">DinB family protein</fullName>
    </submittedName>
</protein>
<evidence type="ECO:0000259" key="1">
    <source>
        <dbReference type="Pfam" id="PF12867"/>
    </source>
</evidence>
<dbReference type="Proteomes" id="UP000279446">
    <property type="component" value="Unassembled WGS sequence"/>
</dbReference>
<keyword evidence="3" id="KW-1185">Reference proteome</keyword>
<gene>
    <name evidence="2" type="ORF">EJP82_10080</name>
</gene>
<reference evidence="2 3" key="1">
    <citation type="submission" date="2018-12" db="EMBL/GenBank/DDBJ databases">
        <authorList>
            <person name="Sun L."/>
            <person name="Chen Z."/>
        </authorList>
    </citation>
    <scope>NUCLEOTIDE SEQUENCE [LARGE SCALE GENOMIC DNA]</scope>
    <source>
        <strain evidence="2 3">DSM 15890</strain>
    </source>
</reference>
<proteinExistence type="predicted"/>
<dbReference type="RefSeq" id="WP_127191921.1">
    <property type="nucleotide sequence ID" value="NZ_RZNY01000006.1"/>
</dbReference>
<dbReference type="AlphaFoldDB" id="A0A433YAZ1"/>